<gene>
    <name evidence="3" type="ORF">ABCS64_03400</name>
</gene>
<evidence type="ECO:0000313" key="3">
    <source>
        <dbReference type="EMBL" id="MFA9949380.1"/>
    </source>
</evidence>
<proteinExistence type="predicted"/>
<dbReference type="InterPro" id="IPR038670">
    <property type="entry name" value="HslJ-like_sf"/>
</dbReference>
<dbReference type="Gene3D" id="2.40.128.270">
    <property type="match status" value="1"/>
</dbReference>
<keyword evidence="1" id="KW-0732">Signal</keyword>
<accession>A0ABV4UEA3</accession>
<feature type="signal peptide" evidence="1">
    <location>
        <begin position="1"/>
        <end position="26"/>
    </location>
</feature>
<name>A0ABV4UEA3_9RHOO</name>
<sequence length="147" mass="15792">MEKMPKIASLMTALLLAACQAGVSGASQTTDNSGNSAHSGSKWILVAGKVKGKPLNTQDGKITLIQEKDAFTGVSAINHYRVPVKIHDGRIEHTEPPTTTLMAGPAETMRLERDYLDAISVVKTLKHESDRLTISGDGIELQFRPAP</sequence>
<dbReference type="PROSITE" id="PS51257">
    <property type="entry name" value="PROKAR_LIPOPROTEIN"/>
    <property type="match status" value="1"/>
</dbReference>
<dbReference type="InterPro" id="IPR005184">
    <property type="entry name" value="DUF306_Meta_HslJ"/>
</dbReference>
<dbReference type="RefSeq" id="WP_418890517.1">
    <property type="nucleotide sequence ID" value="NZ_JBEUWX010000002.1"/>
</dbReference>
<evidence type="ECO:0000256" key="1">
    <source>
        <dbReference type="SAM" id="SignalP"/>
    </source>
</evidence>
<evidence type="ECO:0000313" key="4">
    <source>
        <dbReference type="Proteomes" id="UP001574673"/>
    </source>
</evidence>
<feature type="chain" id="PRO_5045218824" evidence="1">
    <location>
        <begin position="27"/>
        <end position="147"/>
    </location>
</feature>
<reference evidence="4" key="1">
    <citation type="submission" date="2024-06" db="EMBL/GenBank/DDBJ databases">
        <title>Radixoralia hellwigii gen. nov., sp nov., isolated from a root canal in the human oral cavity.</title>
        <authorList>
            <person name="Bartsch S."/>
            <person name="Wittmer A."/>
            <person name="Schulz A.-K."/>
            <person name="Neumann-Schaal M."/>
            <person name="Wolf J."/>
            <person name="Gronow S."/>
            <person name="Tennert C."/>
            <person name="Haecker G."/>
            <person name="Cieplik F."/>
            <person name="Al-Ahmad A."/>
        </authorList>
    </citation>
    <scope>NUCLEOTIDE SEQUENCE [LARGE SCALE GENOMIC DNA]</scope>
    <source>
        <strain evidence="4">Wk13</strain>
    </source>
</reference>
<dbReference type="Pfam" id="PF03724">
    <property type="entry name" value="META"/>
    <property type="match status" value="1"/>
</dbReference>
<keyword evidence="4" id="KW-1185">Reference proteome</keyword>
<feature type="domain" description="DUF306" evidence="2">
    <location>
        <begin position="39"/>
        <end position="137"/>
    </location>
</feature>
<dbReference type="EMBL" id="JBEUWX010000002">
    <property type="protein sequence ID" value="MFA9949380.1"/>
    <property type="molecule type" value="Genomic_DNA"/>
</dbReference>
<evidence type="ECO:0000259" key="2">
    <source>
        <dbReference type="Pfam" id="PF03724"/>
    </source>
</evidence>
<comment type="caution">
    <text evidence="3">The sequence shown here is derived from an EMBL/GenBank/DDBJ whole genome shotgun (WGS) entry which is preliminary data.</text>
</comment>
<organism evidence="3 4">
    <name type="scientific">Dentiradicibacter hellwigii</name>
    <dbReference type="NCBI Taxonomy" id="3149053"/>
    <lineage>
        <taxon>Bacteria</taxon>
        <taxon>Pseudomonadati</taxon>
        <taxon>Pseudomonadota</taxon>
        <taxon>Betaproteobacteria</taxon>
        <taxon>Rhodocyclales</taxon>
        <taxon>Rhodocyclaceae</taxon>
        <taxon>Dentiradicibacter</taxon>
    </lineage>
</organism>
<dbReference type="Proteomes" id="UP001574673">
    <property type="component" value="Unassembled WGS sequence"/>
</dbReference>
<protein>
    <submittedName>
        <fullName evidence="3">META domain-containing protein</fullName>
    </submittedName>
</protein>